<dbReference type="Gene3D" id="3.40.30.10">
    <property type="entry name" value="Glutaredoxin"/>
    <property type="match status" value="1"/>
</dbReference>
<accession>A0A9Q9MBU4</accession>
<evidence type="ECO:0000259" key="1">
    <source>
        <dbReference type="PROSITE" id="PS51352"/>
    </source>
</evidence>
<evidence type="ECO:0000313" key="3">
    <source>
        <dbReference type="Proteomes" id="UP001058003"/>
    </source>
</evidence>
<dbReference type="Pfam" id="PF00085">
    <property type="entry name" value="Thioredoxin"/>
    <property type="match status" value="1"/>
</dbReference>
<dbReference type="KEGG" id="daur:Daura_43235"/>
<keyword evidence="3" id="KW-1185">Reference proteome</keyword>
<reference evidence="2" key="1">
    <citation type="submission" date="2021-04" db="EMBL/GenBank/DDBJ databases">
        <title>Dactylosporangium aurantiacum NRRL B-8018 full assembly.</title>
        <authorList>
            <person name="Hartkoorn R.C."/>
            <person name="Beaudoing E."/>
            <person name="Hot D."/>
        </authorList>
    </citation>
    <scope>NUCLEOTIDE SEQUENCE</scope>
    <source>
        <strain evidence="2">NRRL B-8018</strain>
    </source>
</reference>
<dbReference type="Proteomes" id="UP001058003">
    <property type="component" value="Chromosome"/>
</dbReference>
<name>A0A9Q9MBU4_9ACTN</name>
<dbReference type="InterPro" id="IPR036249">
    <property type="entry name" value="Thioredoxin-like_sf"/>
</dbReference>
<gene>
    <name evidence="2" type="ORF">Daura_43235</name>
</gene>
<dbReference type="InterPro" id="IPR013766">
    <property type="entry name" value="Thioredoxin_domain"/>
</dbReference>
<dbReference type="SUPFAM" id="SSF52833">
    <property type="entry name" value="Thioredoxin-like"/>
    <property type="match status" value="1"/>
</dbReference>
<dbReference type="CDD" id="cd02947">
    <property type="entry name" value="TRX_family"/>
    <property type="match status" value="1"/>
</dbReference>
<protein>
    <submittedName>
        <fullName evidence="2">Thiol reductase thioredoxin</fullName>
    </submittedName>
</protein>
<dbReference type="RefSeq" id="WP_033362505.1">
    <property type="nucleotide sequence ID" value="NZ_CP073767.1"/>
</dbReference>
<dbReference type="PROSITE" id="PS51352">
    <property type="entry name" value="THIOREDOXIN_2"/>
    <property type="match status" value="1"/>
</dbReference>
<dbReference type="AlphaFoldDB" id="A0A9Q9MBU4"/>
<feature type="domain" description="Thioredoxin" evidence="1">
    <location>
        <begin position="27"/>
        <end position="135"/>
    </location>
</feature>
<organism evidence="2 3">
    <name type="scientific">Dactylosporangium aurantiacum</name>
    <dbReference type="NCBI Taxonomy" id="35754"/>
    <lineage>
        <taxon>Bacteria</taxon>
        <taxon>Bacillati</taxon>
        <taxon>Actinomycetota</taxon>
        <taxon>Actinomycetes</taxon>
        <taxon>Micromonosporales</taxon>
        <taxon>Micromonosporaceae</taxon>
        <taxon>Dactylosporangium</taxon>
    </lineage>
</organism>
<sequence>MTIVVLALLALATVAGLVYRARYGRLRAAGGDLPAGLLTPARDTVTLLHFSSATCAPCRQVRAVCADLAREFAGTRDAVRHVELDAEEHLDAVRDLGIWRLPTLLVVDRHGTIARRTVGVPDRASLRATVTEVLAA</sequence>
<dbReference type="EMBL" id="CP073767">
    <property type="protein sequence ID" value="UWZ53303.1"/>
    <property type="molecule type" value="Genomic_DNA"/>
</dbReference>
<proteinExistence type="predicted"/>
<evidence type="ECO:0000313" key="2">
    <source>
        <dbReference type="EMBL" id="UWZ53303.1"/>
    </source>
</evidence>